<dbReference type="EMBL" id="JABXYJ010000003">
    <property type="protein sequence ID" value="NVO77646.1"/>
    <property type="molecule type" value="Genomic_DNA"/>
</dbReference>
<protein>
    <submittedName>
        <fullName evidence="6">NAD(P)-dependent oxidoreductase</fullName>
    </submittedName>
</protein>
<accession>A0A850QNK5</accession>
<dbReference type="Pfam" id="PF14833">
    <property type="entry name" value="NAD_binding_11"/>
    <property type="match status" value="1"/>
</dbReference>
<keyword evidence="2" id="KW-0520">NAD</keyword>
<dbReference type="InterPro" id="IPR029154">
    <property type="entry name" value="HIBADH-like_NADP-bd"/>
</dbReference>
<gene>
    <name evidence="6" type="ORF">HV832_07350</name>
</gene>
<dbReference type="PANTHER" id="PTHR43060">
    <property type="entry name" value="3-HYDROXYISOBUTYRATE DEHYDROGENASE-LIKE 1, MITOCHONDRIAL-RELATED"/>
    <property type="match status" value="1"/>
</dbReference>
<organism evidence="6 7">
    <name type="scientific">Undibacterium oligocarboniphilum</name>
    <dbReference type="NCBI Taxonomy" id="666702"/>
    <lineage>
        <taxon>Bacteria</taxon>
        <taxon>Pseudomonadati</taxon>
        <taxon>Pseudomonadota</taxon>
        <taxon>Betaproteobacteria</taxon>
        <taxon>Burkholderiales</taxon>
        <taxon>Oxalobacteraceae</taxon>
        <taxon>Undibacterium</taxon>
    </lineage>
</organism>
<dbReference type="InterPro" id="IPR036291">
    <property type="entry name" value="NAD(P)-bd_dom_sf"/>
</dbReference>
<dbReference type="GO" id="GO:0016491">
    <property type="term" value="F:oxidoreductase activity"/>
    <property type="evidence" value="ECO:0007669"/>
    <property type="project" value="UniProtKB-KW"/>
</dbReference>
<dbReference type="Pfam" id="PF03446">
    <property type="entry name" value="NAD_binding_2"/>
    <property type="match status" value="1"/>
</dbReference>
<dbReference type="Gene3D" id="1.10.1040.10">
    <property type="entry name" value="N-(1-d-carboxylethyl)-l-norvaline Dehydrogenase, domain 2"/>
    <property type="match status" value="1"/>
</dbReference>
<reference evidence="6 7" key="1">
    <citation type="submission" date="2020-06" db="EMBL/GenBank/DDBJ databases">
        <authorList>
            <person name="Qiu C."/>
            <person name="Liu Z."/>
        </authorList>
    </citation>
    <scope>NUCLEOTIDE SEQUENCE [LARGE SCALE GENOMIC DNA]</scope>
    <source>
        <strain evidence="6 7">EM 1</strain>
    </source>
</reference>
<evidence type="ECO:0000256" key="2">
    <source>
        <dbReference type="ARBA" id="ARBA00023027"/>
    </source>
</evidence>
<comment type="caution">
    <text evidence="6">The sequence shown here is derived from an EMBL/GenBank/DDBJ whole genome shotgun (WGS) entry which is preliminary data.</text>
</comment>
<dbReference type="Gene3D" id="3.40.50.720">
    <property type="entry name" value="NAD(P)-binding Rossmann-like Domain"/>
    <property type="match status" value="1"/>
</dbReference>
<dbReference type="SUPFAM" id="SSF51735">
    <property type="entry name" value="NAD(P)-binding Rossmann-fold domains"/>
    <property type="match status" value="1"/>
</dbReference>
<dbReference type="InterPro" id="IPR015815">
    <property type="entry name" value="HIBADH-related"/>
</dbReference>
<evidence type="ECO:0000256" key="1">
    <source>
        <dbReference type="ARBA" id="ARBA00023002"/>
    </source>
</evidence>
<evidence type="ECO:0000256" key="3">
    <source>
        <dbReference type="PIRSR" id="PIRSR000103-1"/>
    </source>
</evidence>
<feature type="active site" evidence="3">
    <location>
        <position position="174"/>
    </location>
</feature>
<keyword evidence="7" id="KW-1185">Reference proteome</keyword>
<dbReference type="GO" id="GO:0051287">
    <property type="term" value="F:NAD binding"/>
    <property type="evidence" value="ECO:0007669"/>
    <property type="project" value="InterPro"/>
</dbReference>
<dbReference type="InterPro" id="IPR006115">
    <property type="entry name" value="6PGDH_NADP-bd"/>
</dbReference>
<dbReference type="RefSeq" id="WP_176802893.1">
    <property type="nucleotide sequence ID" value="NZ_JABXYJ010000003.1"/>
</dbReference>
<keyword evidence="1" id="KW-0560">Oxidoreductase</keyword>
<dbReference type="Proteomes" id="UP000588051">
    <property type="component" value="Unassembled WGS sequence"/>
</dbReference>
<dbReference type="PIRSF" id="PIRSF000103">
    <property type="entry name" value="HIBADH"/>
    <property type="match status" value="1"/>
</dbReference>
<sequence>MTKNLNIAFLGIGLMGKPMAARLLSAGYTLHVWNRTPEKARQLASLGAVIAETPQQAIQTAGWQADVVITMLDAGPVVATILQELLPVLTPGMIMIDMSSTRQSEAQQFSALLARQGVAFIDAPVSGGVMGAEEGDLAIMAGGPADSYERITPLLLEMGRPTLVGQAGAGQLAKLCNQLIVGGTINIVAEALLLAEAGGADPVAVRQALRGGFAESRILEVHGKRMLNRSFLPGGQVKTQAKDMDNIQDAASKAGLVLPLTDLVSALYRELLQTHPTADHSAALLELEKHNPGIRLGSGVDHLP</sequence>
<dbReference type="GO" id="GO:0050661">
    <property type="term" value="F:NADP binding"/>
    <property type="evidence" value="ECO:0007669"/>
    <property type="project" value="InterPro"/>
</dbReference>
<evidence type="ECO:0000259" key="5">
    <source>
        <dbReference type="Pfam" id="PF14833"/>
    </source>
</evidence>
<proteinExistence type="predicted"/>
<dbReference type="InterPro" id="IPR008927">
    <property type="entry name" value="6-PGluconate_DH-like_C_sf"/>
</dbReference>
<dbReference type="PANTHER" id="PTHR43060:SF15">
    <property type="entry name" value="3-HYDROXYISOBUTYRATE DEHYDROGENASE-LIKE 1, MITOCHONDRIAL-RELATED"/>
    <property type="match status" value="1"/>
</dbReference>
<dbReference type="AlphaFoldDB" id="A0A850QNK5"/>
<evidence type="ECO:0000259" key="4">
    <source>
        <dbReference type="Pfam" id="PF03446"/>
    </source>
</evidence>
<evidence type="ECO:0000313" key="7">
    <source>
        <dbReference type="Proteomes" id="UP000588051"/>
    </source>
</evidence>
<feature type="domain" description="3-hydroxyisobutyrate dehydrogenase-like NAD-binding" evidence="5">
    <location>
        <begin position="168"/>
        <end position="284"/>
    </location>
</feature>
<dbReference type="InterPro" id="IPR013328">
    <property type="entry name" value="6PGD_dom2"/>
</dbReference>
<dbReference type="SUPFAM" id="SSF48179">
    <property type="entry name" value="6-phosphogluconate dehydrogenase C-terminal domain-like"/>
    <property type="match status" value="1"/>
</dbReference>
<name>A0A850QNK5_9BURK</name>
<feature type="domain" description="6-phosphogluconate dehydrogenase NADP-binding" evidence="4">
    <location>
        <begin position="6"/>
        <end position="161"/>
    </location>
</feature>
<evidence type="ECO:0000313" key="6">
    <source>
        <dbReference type="EMBL" id="NVO77646.1"/>
    </source>
</evidence>